<dbReference type="GO" id="GO:0016787">
    <property type="term" value="F:hydrolase activity"/>
    <property type="evidence" value="ECO:0007669"/>
    <property type="project" value="UniProtKB-KW"/>
</dbReference>
<keyword evidence="1" id="KW-0378">Hydrolase</keyword>
<dbReference type="PANTHER" id="PTHR43139:SF59">
    <property type="entry name" value="ALPHA_BETA-HYDROLASES SUPERFAMILY PROTEIN"/>
    <property type="match status" value="1"/>
</dbReference>
<sequence>MEVNSVKRMRVVGLSYGGFVAYSLAAQFKEMVERVVICCAGVCLEEKDLEDGLFPVKSLEETAEILLPQTPEKMKELMRFTFVKPPVKTPNCILVDFIQVILVI</sequence>
<keyword evidence="2" id="KW-1185">Reference proteome</keyword>
<evidence type="ECO:0000313" key="2">
    <source>
        <dbReference type="Proteomes" id="UP000215914"/>
    </source>
</evidence>
<dbReference type="PANTHER" id="PTHR43139">
    <property type="entry name" value="SI:DKEY-122A22.2"/>
    <property type="match status" value="1"/>
</dbReference>
<dbReference type="InParanoid" id="A0A251UTV9"/>
<evidence type="ECO:0000313" key="1">
    <source>
        <dbReference type="EMBL" id="OTG26805.1"/>
    </source>
</evidence>
<dbReference type="Gene3D" id="3.40.50.1820">
    <property type="entry name" value="alpha/beta hydrolase"/>
    <property type="match status" value="1"/>
</dbReference>
<gene>
    <name evidence="1" type="ORF">HannXRQ_Chr05g0162791</name>
</gene>
<name>A0A251UTV9_HELAN</name>
<protein>
    <submittedName>
        <fullName evidence="1">Putative alpha/Beta hydrolase fold protein</fullName>
    </submittedName>
</protein>
<dbReference type="AlphaFoldDB" id="A0A251UTV9"/>
<dbReference type="SUPFAM" id="SSF53474">
    <property type="entry name" value="alpha/beta-Hydrolases"/>
    <property type="match status" value="1"/>
</dbReference>
<dbReference type="STRING" id="4232.A0A251UTV9"/>
<dbReference type="InterPro" id="IPR052370">
    <property type="entry name" value="Meta-cleavage_hydrolase"/>
</dbReference>
<dbReference type="EMBL" id="CM007894">
    <property type="protein sequence ID" value="OTG26805.1"/>
    <property type="molecule type" value="Genomic_DNA"/>
</dbReference>
<accession>A0A251UTV9</accession>
<organism evidence="1 2">
    <name type="scientific">Helianthus annuus</name>
    <name type="common">Common sunflower</name>
    <dbReference type="NCBI Taxonomy" id="4232"/>
    <lineage>
        <taxon>Eukaryota</taxon>
        <taxon>Viridiplantae</taxon>
        <taxon>Streptophyta</taxon>
        <taxon>Embryophyta</taxon>
        <taxon>Tracheophyta</taxon>
        <taxon>Spermatophyta</taxon>
        <taxon>Magnoliopsida</taxon>
        <taxon>eudicotyledons</taxon>
        <taxon>Gunneridae</taxon>
        <taxon>Pentapetalae</taxon>
        <taxon>asterids</taxon>
        <taxon>campanulids</taxon>
        <taxon>Asterales</taxon>
        <taxon>Asteraceae</taxon>
        <taxon>Asteroideae</taxon>
        <taxon>Heliantheae alliance</taxon>
        <taxon>Heliantheae</taxon>
        <taxon>Helianthus</taxon>
    </lineage>
</organism>
<proteinExistence type="predicted"/>
<reference evidence="2" key="1">
    <citation type="journal article" date="2017" name="Nature">
        <title>The sunflower genome provides insights into oil metabolism, flowering and Asterid evolution.</title>
        <authorList>
            <person name="Badouin H."/>
            <person name="Gouzy J."/>
            <person name="Grassa C.J."/>
            <person name="Murat F."/>
            <person name="Staton S.E."/>
            <person name="Cottret L."/>
            <person name="Lelandais-Briere C."/>
            <person name="Owens G.L."/>
            <person name="Carrere S."/>
            <person name="Mayjonade B."/>
            <person name="Legrand L."/>
            <person name="Gill N."/>
            <person name="Kane N.C."/>
            <person name="Bowers J.E."/>
            <person name="Hubner S."/>
            <person name="Bellec A."/>
            <person name="Berard A."/>
            <person name="Berges H."/>
            <person name="Blanchet N."/>
            <person name="Boniface M.C."/>
            <person name="Brunel D."/>
            <person name="Catrice O."/>
            <person name="Chaidir N."/>
            <person name="Claudel C."/>
            <person name="Donnadieu C."/>
            <person name="Faraut T."/>
            <person name="Fievet G."/>
            <person name="Helmstetter N."/>
            <person name="King M."/>
            <person name="Knapp S.J."/>
            <person name="Lai Z."/>
            <person name="Le Paslier M.C."/>
            <person name="Lippi Y."/>
            <person name="Lorenzon L."/>
            <person name="Mandel J.R."/>
            <person name="Marage G."/>
            <person name="Marchand G."/>
            <person name="Marquand E."/>
            <person name="Bret-Mestries E."/>
            <person name="Morien E."/>
            <person name="Nambeesan S."/>
            <person name="Nguyen T."/>
            <person name="Pegot-Espagnet P."/>
            <person name="Pouilly N."/>
            <person name="Raftis F."/>
            <person name="Sallet E."/>
            <person name="Schiex T."/>
            <person name="Thomas J."/>
            <person name="Vandecasteele C."/>
            <person name="Vares D."/>
            <person name="Vear F."/>
            <person name="Vautrin S."/>
            <person name="Crespi M."/>
            <person name="Mangin B."/>
            <person name="Burke J.M."/>
            <person name="Salse J."/>
            <person name="Munos S."/>
            <person name="Vincourt P."/>
            <person name="Rieseberg L.H."/>
            <person name="Langlade N.B."/>
        </authorList>
    </citation>
    <scope>NUCLEOTIDE SEQUENCE [LARGE SCALE GENOMIC DNA]</scope>
    <source>
        <strain evidence="2">cv. SF193</strain>
    </source>
</reference>
<dbReference type="Proteomes" id="UP000215914">
    <property type="component" value="Chromosome 5"/>
</dbReference>
<dbReference type="InterPro" id="IPR029058">
    <property type="entry name" value="AB_hydrolase_fold"/>
</dbReference>